<accession>A0A8X6HQ19</accession>
<proteinExistence type="predicted"/>
<dbReference type="EMBL" id="BMAO01028792">
    <property type="protein sequence ID" value="GFR27453.1"/>
    <property type="molecule type" value="Genomic_DNA"/>
</dbReference>
<comment type="caution">
    <text evidence="1">The sequence shown here is derived from an EMBL/GenBank/DDBJ whole genome shotgun (WGS) entry which is preliminary data.</text>
</comment>
<gene>
    <name evidence="1" type="ORF">TNCT_68201</name>
</gene>
<keyword evidence="2" id="KW-1185">Reference proteome</keyword>
<organism evidence="1 2">
    <name type="scientific">Trichonephila clavata</name>
    <name type="common">Joro spider</name>
    <name type="synonym">Nephila clavata</name>
    <dbReference type="NCBI Taxonomy" id="2740835"/>
    <lineage>
        <taxon>Eukaryota</taxon>
        <taxon>Metazoa</taxon>
        <taxon>Ecdysozoa</taxon>
        <taxon>Arthropoda</taxon>
        <taxon>Chelicerata</taxon>
        <taxon>Arachnida</taxon>
        <taxon>Araneae</taxon>
        <taxon>Araneomorphae</taxon>
        <taxon>Entelegynae</taxon>
        <taxon>Araneoidea</taxon>
        <taxon>Nephilidae</taxon>
        <taxon>Trichonephila</taxon>
    </lineage>
</organism>
<evidence type="ECO:0000313" key="2">
    <source>
        <dbReference type="Proteomes" id="UP000887116"/>
    </source>
</evidence>
<evidence type="ECO:0000313" key="1">
    <source>
        <dbReference type="EMBL" id="GFR27453.1"/>
    </source>
</evidence>
<name>A0A8X6HQ19_TRICU</name>
<reference evidence="1" key="1">
    <citation type="submission" date="2020-07" db="EMBL/GenBank/DDBJ databases">
        <title>Multicomponent nature underlies the extraordinary mechanical properties of spider dragline silk.</title>
        <authorList>
            <person name="Kono N."/>
            <person name="Nakamura H."/>
            <person name="Mori M."/>
            <person name="Yoshida Y."/>
            <person name="Ohtoshi R."/>
            <person name="Malay A.D."/>
            <person name="Moran D.A.P."/>
            <person name="Tomita M."/>
            <person name="Numata K."/>
            <person name="Arakawa K."/>
        </authorList>
    </citation>
    <scope>NUCLEOTIDE SEQUENCE</scope>
</reference>
<sequence>MADNMDTNKGPSTKDKNKIQICNKHRELERNLRAFTPRKFYKETLDLETKDTINRDETTILKRQKDLADINELMELCSLLALTPIATLLIEFPI</sequence>
<dbReference type="Proteomes" id="UP000887116">
    <property type="component" value="Unassembled WGS sequence"/>
</dbReference>
<protein>
    <submittedName>
        <fullName evidence="1">Uncharacterized protein</fullName>
    </submittedName>
</protein>
<dbReference type="AlphaFoldDB" id="A0A8X6HQ19"/>